<gene>
    <name evidence="1" type="ORF">APLA_LOCUS9747</name>
</gene>
<dbReference type="OrthoDB" id="10252707at2759"/>
<evidence type="ECO:0000313" key="2">
    <source>
        <dbReference type="Proteomes" id="UP000494256"/>
    </source>
</evidence>
<organism evidence="1 2">
    <name type="scientific">Arctia plantaginis</name>
    <name type="common">Wood tiger moth</name>
    <name type="synonym">Phalaena plantaginis</name>
    <dbReference type="NCBI Taxonomy" id="874455"/>
    <lineage>
        <taxon>Eukaryota</taxon>
        <taxon>Metazoa</taxon>
        <taxon>Ecdysozoa</taxon>
        <taxon>Arthropoda</taxon>
        <taxon>Hexapoda</taxon>
        <taxon>Insecta</taxon>
        <taxon>Pterygota</taxon>
        <taxon>Neoptera</taxon>
        <taxon>Endopterygota</taxon>
        <taxon>Lepidoptera</taxon>
        <taxon>Glossata</taxon>
        <taxon>Ditrysia</taxon>
        <taxon>Noctuoidea</taxon>
        <taxon>Erebidae</taxon>
        <taxon>Arctiinae</taxon>
        <taxon>Arctia</taxon>
    </lineage>
</organism>
<name>A0A8S1A9M7_ARCPL</name>
<comment type="caution">
    <text evidence="1">The sequence shown here is derived from an EMBL/GenBank/DDBJ whole genome shotgun (WGS) entry which is preliminary data.</text>
</comment>
<dbReference type="EMBL" id="CADEBD010000312">
    <property type="protein sequence ID" value="CAB3242042.1"/>
    <property type="molecule type" value="Genomic_DNA"/>
</dbReference>
<evidence type="ECO:0000313" key="1">
    <source>
        <dbReference type="EMBL" id="CAB3242042.1"/>
    </source>
</evidence>
<dbReference type="Proteomes" id="UP000494256">
    <property type="component" value="Unassembled WGS sequence"/>
</dbReference>
<dbReference type="AlphaFoldDB" id="A0A8S1A9M7"/>
<protein>
    <submittedName>
        <fullName evidence="1">Uncharacterized protein</fullName>
    </submittedName>
</protein>
<proteinExistence type="predicted"/>
<reference evidence="1 2" key="1">
    <citation type="submission" date="2020-04" db="EMBL/GenBank/DDBJ databases">
        <authorList>
            <person name="Wallbank WR R."/>
            <person name="Pardo Diaz C."/>
            <person name="Kozak K."/>
            <person name="Martin S."/>
            <person name="Jiggins C."/>
            <person name="Moest M."/>
            <person name="Warren A I."/>
            <person name="Byers J.R.P. K."/>
            <person name="Montejo-Kovacevich G."/>
            <person name="Yen C E."/>
        </authorList>
    </citation>
    <scope>NUCLEOTIDE SEQUENCE [LARGE SCALE GENOMIC DNA]</scope>
</reference>
<sequence length="105" mass="11064">MAVSLAPCPFTLNGQGTSETAYIVSQAPTDGKMLDGSVTDRSTLSKRMTEAAGVDVEVRHLVSTTTVVIDGLDATITVEEVQEAVRKDISEGIDGLKVSITQPIK</sequence>
<accession>A0A8S1A9M7</accession>